<dbReference type="FunFam" id="3.30.420.10:FF:000032">
    <property type="entry name" value="Retrovirus-related Pol polyprotein from transposon 297-like Protein"/>
    <property type="match status" value="1"/>
</dbReference>
<dbReference type="InterPro" id="IPR050951">
    <property type="entry name" value="Retrovirus_Pol_polyprotein"/>
</dbReference>
<dbReference type="SUPFAM" id="SSF53098">
    <property type="entry name" value="Ribonuclease H-like"/>
    <property type="match status" value="1"/>
</dbReference>
<feature type="compositionally biased region" description="Acidic residues" evidence="1">
    <location>
        <begin position="316"/>
        <end position="327"/>
    </location>
</feature>
<dbReference type="GO" id="GO:0015074">
    <property type="term" value="P:DNA integration"/>
    <property type="evidence" value="ECO:0007669"/>
    <property type="project" value="InterPro"/>
</dbReference>
<dbReference type="InterPro" id="IPR001584">
    <property type="entry name" value="Integrase_cat-core"/>
</dbReference>
<dbReference type="InterPro" id="IPR036397">
    <property type="entry name" value="RNaseH_sf"/>
</dbReference>
<dbReference type="KEGG" id="bfo:118409590"/>
<dbReference type="OMA" id="CTIMARS"/>
<dbReference type="OrthoDB" id="10056831at2759"/>
<reference evidence="4" key="2">
    <citation type="submission" date="2025-08" db="UniProtKB">
        <authorList>
            <consortium name="RefSeq"/>
        </authorList>
    </citation>
    <scope>IDENTIFICATION</scope>
    <source>
        <strain evidence="4">S238N-H82</strain>
        <tissue evidence="4">Testes</tissue>
    </source>
</reference>
<sequence length="661" mass="71792">MDIVGPLPKSQQGSKYILVAVDYFTKFVEIFPLADDTAPSVAKSFYQGWVCRHGVPASLHTDRGSNFQSILVTELCKYLKTHKTRTTSYHPQSDGLVERFNRTMGAMLRAYVRQSDQRDWDFHLPAVQFAYNTSCQATTGFSPYFLMHGREARLPVHLLTGVHCDSTSTSDFVAALNDRMPAIFKLVQQHTAQKQARQKELFDSKVYGQPHAVGDLVLVRNNAGKPGLARKLANKFHGPYEVLSRVGDNAYRVKNTRGRRQVDVVNFEHLKALTPQMFDPDYDPRQEGRRPTRRRRNNNHVTSLPRPQLSETSPTDGDDENSDDDNPERDPVIPQGQSSAGPPPSYVSDPSLSDTEPKRLLTPVAQRRPSAPSSPTHNRPPDTAQAAPIQLPGPDPARTQAPVPDPTPAPDPTPVPTPTPVPAPTPVPTPTPVPAPTPVPTPTPVPAPTPVPTPTPVPAPTPVPTPTPVPAPTPVPTPTPVPAPTPVPTPTPVPAPTPVPTPTPVPAPTPVPTPTPVPAPTPAPTDMTATTSSPVLPSPLPQRINPRRRRQPRDMNNFICFPDAYTSSDSNSDTNHVHPNVCQVTKSLDVGLTRQCHRSDRSCPGGERFNIGPPTRPLEPSGYYYPSLGALGLLLLPNSWSPVIHLMTAVVRAFTSPPKPS</sequence>
<reference evidence="3" key="1">
    <citation type="journal article" date="2020" name="Nat. Ecol. Evol.">
        <title>Deeply conserved synteny resolves early events in vertebrate evolution.</title>
        <authorList>
            <person name="Simakov O."/>
            <person name="Marletaz F."/>
            <person name="Yue J.X."/>
            <person name="O'Connell B."/>
            <person name="Jenkins J."/>
            <person name="Brandt A."/>
            <person name="Calef R."/>
            <person name="Tung C.H."/>
            <person name="Huang T.K."/>
            <person name="Schmutz J."/>
            <person name="Satoh N."/>
            <person name="Yu J.K."/>
            <person name="Putnam N.H."/>
            <person name="Green R.E."/>
            <person name="Rokhsar D.S."/>
        </authorList>
    </citation>
    <scope>NUCLEOTIDE SEQUENCE [LARGE SCALE GENOMIC DNA]</scope>
    <source>
        <strain evidence="3">S238N-H82</strain>
    </source>
</reference>
<proteinExistence type="predicted"/>
<dbReference type="InterPro" id="IPR054465">
    <property type="entry name" value="Integrase_p58-like_C"/>
</dbReference>
<accession>A0A9J7KMA7</accession>
<feature type="compositionally biased region" description="Low complexity" evidence="1">
    <location>
        <begin position="524"/>
        <end position="535"/>
    </location>
</feature>
<organism evidence="3 4">
    <name type="scientific">Branchiostoma floridae</name>
    <name type="common">Florida lancelet</name>
    <name type="synonym">Amphioxus</name>
    <dbReference type="NCBI Taxonomy" id="7739"/>
    <lineage>
        <taxon>Eukaryota</taxon>
        <taxon>Metazoa</taxon>
        <taxon>Chordata</taxon>
        <taxon>Cephalochordata</taxon>
        <taxon>Leptocardii</taxon>
        <taxon>Amphioxiformes</taxon>
        <taxon>Branchiostomatidae</taxon>
        <taxon>Branchiostoma</taxon>
    </lineage>
</organism>
<dbReference type="AlphaFoldDB" id="A0A9J7KMA7"/>
<feature type="region of interest" description="Disordered" evidence="1">
    <location>
        <begin position="276"/>
        <end position="554"/>
    </location>
</feature>
<protein>
    <submittedName>
        <fullName evidence="4">Mucin-2-like</fullName>
    </submittedName>
</protein>
<dbReference type="GeneID" id="118409590"/>
<dbReference type="Gene3D" id="3.30.420.10">
    <property type="entry name" value="Ribonuclease H-like superfamily/Ribonuclease H"/>
    <property type="match status" value="1"/>
</dbReference>
<name>A0A9J7KMA7_BRAFL</name>
<gene>
    <name evidence="4" type="primary">LOC118409590</name>
</gene>
<dbReference type="Proteomes" id="UP000001554">
    <property type="component" value="Chromosome 2"/>
</dbReference>
<evidence type="ECO:0000259" key="2">
    <source>
        <dbReference type="PROSITE" id="PS50994"/>
    </source>
</evidence>
<evidence type="ECO:0000313" key="3">
    <source>
        <dbReference type="Proteomes" id="UP000001554"/>
    </source>
</evidence>
<dbReference type="RefSeq" id="XP_035666611.1">
    <property type="nucleotide sequence ID" value="XM_035810718.1"/>
</dbReference>
<dbReference type="InterPro" id="IPR012337">
    <property type="entry name" value="RNaseH-like_sf"/>
</dbReference>
<dbReference type="Pfam" id="PF00665">
    <property type="entry name" value="rve"/>
    <property type="match status" value="1"/>
</dbReference>
<dbReference type="PANTHER" id="PTHR37984">
    <property type="entry name" value="PROTEIN CBG26694"/>
    <property type="match status" value="1"/>
</dbReference>
<keyword evidence="3" id="KW-1185">Reference proteome</keyword>
<feature type="compositionally biased region" description="Pro residues" evidence="1">
    <location>
        <begin position="403"/>
        <end position="523"/>
    </location>
</feature>
<dbReference type="GO" id="GO:0003676">
    <property type="term" value="F:nucleic acid binding"/>
    <property type="evidence" value="ECO:0007669"/>
    <property type="project" value="InterPro"/>
</dbReference>
<dbReference type="Pfam" id="PF22938">
    <property type="entry name" value="Integrase_p58_C"/>
    <property type="match status" value="1"/>
</dbReference>
<dbReference type="PROSITE" id="PS50994">
    <property type="entry name" value="INTEGRASE"/>
    <property type="match status" value="1"/>
</dbReference>
<feature type="domain" description="Integrase catalytic" evidence="2">
    <location>
        <begin position="1"/>
        <end position="151"/>
    </location>
</feature>
<evidence type="ECO:0000313" key="4">
    <source>
        <dbReference type="RefSeq" id="XP_035666611.1"/>
    </source>
</evidence>
<dbReference type="PANTHER" id="PTHR37984:SF15">
    <property type="entry name" value="INTEGRASE CATALYTIC DOMAIN-CONTAINING PROTEIN"/>
    <property type="match status" value="1"/>
</dbReference>
<evidence type="ECO:0000256" key="1">
    <source>
        <dbReference type="SAM" id="MobiDB-lite"/>
    </source>
</evidence>